<dbReference type="SMART" id="SM00046">
    <property type="entry name" value="DAGKc"/>
    <property type="match status" value="1"/>
</dbReference>
<evidence type="ECO:0000313" key="8">
    <source>
        <dbReference type="Proteomes" id="UP001497383"/>
    </source>
</evidence>
<keyword evidence="8" id="KW-1185">Reference proteome</keyword>
<organism evidence="7 8">
    <name type="scientific">Lodderomyces beijingensis</name>
    <dbReference type="NCBI Taxonomy" id="1775926"/>
    <lineage>
        <taxon>Eukaryota</taxon>
        <taxon>Fungi</taxon>
        <taxon>Dikarya</taxon>
        <taxon>Ascomycota</taxon>
        <taxon>Saccharomycotina</taxon>
        <taxon>Pichiomycetes</taxon>
        <taxon>Debaryomycetaceae</taxon>
        <taxon>Candida/Lodderomyces clade</taxon>
        <taxon>Lodderomyces</taxon>
    </lineage>
</organism>
<dbReference type="Pfam" id="PF19279">
    <property type="entry name" value="YegS_C"/>
    <property type="match status" value="1"/>
</dbReference>
<dbReference type="InterPro" id="IPR017438">
    <property type="entry name" value="ATP-NAD_kinase_N"/>
</dbReference>
<name>A0ABP0ZHX0_9ASCO</name>
<gene>
    <name evidence="7" type="ORF">LODBEIA_P06450</name>
</gene>
<evidence type="ECO:0000313" key="7">
    <source>
        <dbReference type="EMBL" id="CAK9436087.1"/>
    </source>
</evidence>
<keyword evidence="4" id="KW-0067">ATP-binding</keyword>
<proteinExistence type="predicted"/>
<evidence type="ECO:0000256" key="1">
    <source>
        <dbReference type="ARBA" id="ARBA00022679"/>
    </source>
</evidence>
<keyword evidence="3" id="KW-0418">Kinase</keyword>
<dbReference type="Proteomes" id="UP001497383">
    <property type="component" value="Chromosome 1"/>
</dbReference>
<dbReference type="PANTHER" id="PTHR12358">
    <property type="entry name" value="SPHINGOSINE KINASE"/>
    <property type="match status" value="1"/>
</dbReference>
<dbReference type="PROSITE" id="PS50146">
    <property type="entry name" value="DAGK"/>
    <property type="match status" value="1"/>
</dbReference>
<evidence type="ECO:0000259" key="6">
    <source>
        <dbReference type="PROSITE" id="PS50146"/>
    </source>
</evidence>
<evidence type="ECO:0000256" key="5">
    <source>
        <dbReference type="SAM" id="MobiDB-lite"/>
    </source>
</evidence>
<feature type="region of interest" description="Disordered" evidence="5">
    <location>
        <begin position="378"/>
        <end position="399"/>
    </location>
</feature>
<evidence type="ECO:0000256" key="4">
    <source>
        <dbReference type="ARBA" id="ARBA00022840"/>
    </source>
</evidence>
<reference evidence="7 8" key="1">
    <citation type="submission" date="2024-03" db="EMBL/GenBank/DDBJ databases">
        <authorList>
            <person name="Brejova B."/>
        </authorList>
    </citation>
    <scope>NUCLEOTIDE SEQUENCE [LARGE SCALE GENOMIC DNA]</scope>
    <source>
        <strain evidence="7 8">CBS 14171</strain>
    </source>
</reference>
<evidence type="ECO:0000256" key="3">
    <source>
        <dbReference type="ARBA" id="ARBA00022777"/>
    </source>
</evidence>
<dbReference type="InterPro" id="IPR045540">
    <property type="entry name" value="YegS/DAGK_C"/>
</dbReference>
<dbReference type="EMBL" id="OZ022405">
    <property type="protein sequence ID" value="CAK9436087.1"/>
    <property type="molecule type" value="Genomic_DNA"/>
</dbReference>
<sequence length="568" mass="62812">MSSSRQEPTYLKKELFKATLSSKGIYITNQHSQSCQDADGDADDNDNGSDSFLLFHDDEASLRSCFACGYNNSSVSSSSASTSTKQPKYVPFKNIIYAEARPASSSSTKRSNQVTVTYVIPDHADITTKATKLSINKINVEIEDLQQASVANYIMQKAYSSKTMQQCSILVLINPHGGQGKAVQIYNNHIKPILQAAHCKITLQETEYSGHATDIARELDIDQYDVIACCSGDGIPHEVINGFYQRSRDLGVAAFNKLIITQLPCGSGNAFSLSTLGGSKYPEIATWLMLKSKPTKIDLMAITQGTGERMNTKLSFLSQCYGIIADSDIGTEHLRWLGSIRFDIGVIQRVFSNAKYPCDLYVEFWSQNKTEIAQHVEQHLSSSDESSKTLTDDEEDDNEQVSVATSDLGLHLVTTKDLTTGKANLDEPVPQTWQALPEEICKNLNILYVGKMPYVSSDAQFFPAALPNDGYMDMIITDAHHTSVLSLTSILLNVEKGKHIDDDAVLHAKIKAYRLVPRMTDTKDHYISVDGESFPFESFQVEILPNVMTGLLQDGKFTETVLTRYSST</sequence>
<dbReference type="PANTHER" id="PTHR12358:SF31">
    <property type="entry name" value="ACYLGLYCEROL KINASE, MITOCHONDRIAL"/>
    <property type="match status" value="1"/>
</dbReference>
<dbReference type="GeneID" id="92205841"/>
<evidence type="ECO:0000256" key="2">
    <source>
        <dbReference type="ARBA" id="ARBA00022741"/>
    </source>
</evidence>
<protein>
    <recommendedName>
        <fullName evidence="6">DAGKc domain-containing protein</fullName>
    </recommendedName>
</protein>
<dbReference type="InterPro" id="IPR016064">
    <property type="entry name" value="NAD/diacylglycerol_kinase_sf"/>
</dbReference>
<accession>A0ABP0ZHX0</accession>
<dbReference type="SUPFAM" id="SSF111331">
    <property type="entry name" value="NAD kinase/diacylglycerol kinase-like"/>
    <property type="match status" value="1"/>
</dbReference>
<keyword evidence="2" id="KW-0547">Nucleotide-binding</keyword>
<dbReference type="RefSeq" id="XP_066827583.1">
    <property type="nucleotide sequence ID" value="XM_066976588.1"/>
</dbReference>
<dbReference type="Gene3D" id="2.60.200.40">
    <property type="match status" value="1"/>
</dbReference>
<dbReference type="Pfam" id="PF00781">
    <property type="entry name" value="DAGK_cat"/>
    <property type="match status" value="1"/>
</dbReference>
<feature type="domain" description="DAGKc" evidence="6">
    <location>
        <begin position="164"/>
        <end position="306"/>
    </location>
</feature>
<dbReference type="InterPro" id="IPR050187">
    <property type="entry name" value="Lipid_Phosphate_FormReg"/>
</dbReference>
<keyword evidence="1" id="KW-0808">Transferase</keyword>
<dbReference type="InterPro" id="IPR001206">
    <property type="entry name" value="Diacylglycerol_kinase_cat_dom"/>
</dbReference>
<dbReference type="Gene3D" id="3.40.50.10330">
    <property type="entry name" value="Probable inorganic polyphosphate/atp-NAD kinase, domain 1"/>
    <property type="match status" value="1"/>
</dbReference>